<name>A0ABX0J3B4_9BACL</name>
<reference evidence="1" key="1">
    <citation type="submission" date="2020-03" db="EMBL/GenBank/DDBJ databases">
        <title>Draft sequencing of Paenibacilllus sp. S3N08.</title>
        <authorList>
            <person name="Kim D.-U."/>
        </authorList>
    </citation>
    <scope>NUCLEOTIDE SEQUENCE</scope>
    <source>
        <strain evidence="1">S3N08</strain>
    </source>
</reference>
<dbReference type="RefSeq" id="WP_166150283.1">
    <property type="nucleotide sequence ID" value="NZ_JAAOIW010000004.1"/>
</dbReference>
<evidence type="ECO:0000313" key="2">
    <source>
        <dbReference type="Proteomes" id="UP001165962"/>
    </source>
</evidence>
<dbReference type="EMBL" id="JAAOIW010000004">
    <property type="protein sequence ID" value="NHN30862.1"/>
    <property type="molecule type" value="Genomic_DNA"/>
</dbReference>
<accession>A0ABX0J3B4</accession>
<proteinExistence type="predicted"/>
<protein>
    <submittedName>
        <fullName evidence="1">Uncharacterized protein</fullName>
    </submittedName>
</protein>
<keyword evidence="2" id="KW-1185">Reference proteome</keyword>
<comment type="caution">
    <text evidence="1">The sequence shown here is derived from an EMBL/GenBank/DDBJ whole genome shotgun (WGS) entry which is preliminary data.</text>
</comment>
<sequence>MSKHIQAYFHTENEAEHVRILLQTYNIEALEVGKLDDGYQGDRRVIVPVFGVGSDTTSGTGVTGNETGVAPAAVMGGVDDDDLDMDGHRNLHYVLSVKVQEEDYEEIRNLIRRNSGHVERVD</sequence>
<organism evidence="1 2">
    <name type="scientific">Paenibacillus agricola</name>
    <dbReference type="NCBI Taxonomy" id="2716264"/>
    <lineage>
        <taxon>Bacteria</taxon>
        <taxon>Bacillati</taxon>
        <taxon>Bacillota</taxon>
        <taxon>Bacilli</taxon>
        <taxon>Bacillales</taxon>
        <taxon>Paenibacillaceae</taxon>
        <taxon>Paenibacillus</taxon>
    </lineage>
</organism>
<dbReference type="Proteomes" id="UP001165962">
    <property type="component" value="Unassembled WGS sequence"/>
</dbReference>
<gene>
    <name evidence="1" type="ORF">G9U52_13570</name>
</gene>
<evidence type="ECO:0000313" key="1">
    <source>
        <dbReference type="EMBL" id="NHN30862.1"/>
    </source>
</evidence>